<evidence type="ECO:0000256" key="3">
    <source>
        <dbReference type="ARBA" id="ARBA00022723"/>
    </source>
</evidence>
<dbReference type="AlphaFoldDB" id="A0A1H1W6A9"/>
<dbReference type="Gene3D" id="3.40.50.280">
    <property type="entry name" value="Cobalamin-binding domain"/>
    <property type="match status" value="1"/>
</dbReference>
<organism evidence="8 9">
    <name type="scientific">Bradyrhizobium canariense</name>
    <dbReference type="NCBI Taxonomy" id="255045"/>
    <lineage>
        <taxon>Bacteria</taxon>
        <taxon>Pseudomonadati</taxon>
        <taxon>Pseudomonadota</taxon>
        <taxon>Alphaproteobacteria</taxon>
        <taxon>Hyphomicrobiales</taxon>
        <taxon>Nitrobacteraceae</taxon>
        <taxon>Bradyrhizobium</taxon>
    </lineage>
</organism>
<dbReference type="RefSeq" id="WP_244549138.1">
    <property type="nucleotide sequence ID" value="NZ_LT629750.1"/>
</dbReference>
<feature type="domain" description="Radical SAM core" evidence="7">
    <location>
        <begin position="165"/>
        <end position="389"/>
    </location>
</feature>
<dbReference type="CDD" id="cd01335">
    <property type="entry name" value="Radical_SAM"/>
    <property type="match status" value="1"/>
</dbReference>
<keyword evidence="3" id="KW-0479">Metal-binding</keyword>
<evidence type="ECO:0000256" key="1">
    <source>
        <dbReference type="ARBA" id="ARBA00001966"/>
    </source>
</evidence>
<dbReference type="InterPro" id="IPR006638">
    <property type="entry name" value="Elp3/MiaA/NifB-like_rSAM"/>
</dbReference>
<dbReference type="SUPFAM" id="SSF102114">
    <property type="entry name" value="Radical SAM enzymes"/>
    <property type="match status" value="1"/>
</dbReference>
<evidence type="ECO:0000259" key="7">
    <source>
        <dbReference type="PROSITE" id="PS51918"/>
    </source>
</evidence>
<feature type="region of interest" description="Disordered" evidence="6">
    <location>
        <begin position="526"/>
        <end position="554"/>
    </location>
</feature>
<evidence type="ECO:0000256" key="5">
    <source>
        <dbReference type="ARBA" id="ARBA00023014"/>
    </source>
</evidence>
<dbReference type="InterPro" id="IPR058240">
    <property type="entry name" value="rSAM_sf"/>
</dbReference>
<dbReference type="Proteomes" id="UP000243904">
    <property type="component" value="Chromosome I"/>
</dbReference>
<proteinExistence type="predicted"/>
<dbReference type="Gene3D" id="3.80.30.20">
    <property type="entry name" value="tm_1862 like domain"/>
    <property type="match status" value="1"/>
</dbReference>
<dbReference type="InterPro" id="IPR025274">
    <property type="entry name" value="DUF4070"/>
</dbReference>
<feature type="compositionally biased region" description="Polar residues" evidence="6">
    <location>
        <begin position="539"/>
        <end position="554"/>
    </location>
</feature>
<dbReference type="InterPro" id="IPR007197">
    <property type="entry name" value="rSAM"/>
</dbReference>
<dbReference type="Pfam" id="PF13282">
    <property type="entry name" value="DUF4070"/>
    <property type="match status" value="1"/>
</dbReference>
<keyword evidence="5" id="KW-0411">Iron-sulfur</keyword>
<keyword evidence="9" id="KW-1185">Reference proteome</keyword>
<evidence type="ECO:0000313" key="9">
    <source>
        <dbReference type="Proteomes" id="UP000243904"/>
    </source>
</evidence>
<dbReference type="PANTHER" id="PTHR43409">
    <property type="entry name" value="ANAEROBIC MAGNESIUM-PROTOPORPHYRIN IX MONOMETHYL ESTER CYCLASE-RELATED"/>
    <property type="match status" value="1"/>
</dbReference>
<keyword evidence="2" id="KW-0949">S-adenosyl-L-methionine</keyword>
<evidence type="ECO:0000256" key="4">
    <source>
        <dbReference type="ARBA" id="ARBA00023004"/>
    </source>
</evidence>
<sequence>MTVPCRVLMVYPKFIPNSFWNYTEACELVGAKYPAAPLGLITVAAMLPKHWDIRLVNRNTEPLTDADLDWADLVMIGGMLNQQPDFIYLIDLAHLHGKPVCVGGPDVSSSPHLYADADFQVIGEAEQIIEHFIAAWESGERKGVFIAEKFKIDVTLSPMPRYDLIKFDHYLFIGVQYSRGCPFTCEFCDIIELYGRVPRTKTNDQILAELQALYDHGYRGHVDFVDDNFIGNKKNLRTLLPRLKDWLQERDYPFEFSTEASINIADDDELLQAMKDANFFAIFVGIESPDPETLVQMKKKQNTRRNIAECIHKIYHYGMFVTAGFIVGFDTEKVSMGQAMIDFIEETNIPVCMVGLLYALPGTQLTRRLAKEGRLHQGHDLMKVEQAGDQCTLGCNFDTKRPLRDILEDYKAVLGHVFSPTAYAGRLSRLAVMFDRSGRRRDLPDGDMRKRLGGIDSVHQIMRALPEVREPFWKVFVEVAKTNPGALRYIVMLMALYLHLGPFSKRVISEIDRRIAELDGVPQVRATESSARARPVKATGNNNPSDEQVSAVNP</sequence>
<dbReference type="SFLD" id="SFLDS00029">
    <property type="entry name" value="Radical_SAM"/>
    <property type="match status" value="1"/>
</dbReference>
<reference evidence="9" key="1">
    <citation type="submission" date="2016-10" db="EMBL/GenBank/DDBJ databases">
        <authorList>
            <person name="Varghese N."/>
            <person name="Submissions S."/>
        </authorList>
    </citation>
    <scope>NUCLEOTIDE SEQUENCE [LARGE SCALE GENOMIC DNA]</scope>
    <source>
        <strain evidence="9">GAS369</strain>
    </source>
</reference>
<evidence type="ECO:0000256" key="6">
    <source>
        <dbReference type="SAM" id="MobiDB-lite"/>
    </source>
</evidence>
<dbReference type="SFLD" id="SFLDF00303">
    <property type="entry name" value="hopanoid_C2-methyltransferase"/>
    <property type="match status" value="1"/>
</dbReference>
<gene>
    <name evidence="8" type="ORF">SAMN05444158_3702</name>
</gene>
<dbReference type="PANTHER" id="PTHR43409:SF3">
    <property type="entry name" value="HYPOTHETICAL METHYLTRANSFERASE"/>
    <property type="match status" value="1"/>
</dbReference>
<protein>
    <submittedName>
        <fullName evidence="8">Radical SAM superfamily enzyme YgiQ, UPF0313 family</fullName>
    </submittedName>
</protein>
<evidence type="ECO:0000313" key="8">
    <source>
        <dbReference type="EMBL" id="SDS92512.1"/>
    </source>
</evidence>
<dbReference type="InterPro" id="IPR034530">
    <property type="entry name" value="HpnP-like"/>
</dbReference>
<dbReference type="GO" id="GO:0051539">
    <property type="term" value="F:4 iron, 4 sulfur cluster binding"/>
    <property type="evidence" value="ECO:0007669"/>
    <property type="project" value="UniProtKB-KW"/>
</dbReference>
<name>A0A1H1W6A9_9BRAD</name>
<dbReference type="SFLD" id="SFLDG01123">
    <property type="entry name" value="methyltransferase_(Class_B)"/>
    <property type="match status" value="1"/>
</dbReference>
<dbReference type="PROSITE" id="PS51918">
    <property type="entry name" value="RADICAL_SAM"/>
    <property type="match status" value="1"/>
</dbReference>
<dbReference type="EMBL" id="LT629750">
    <property type="protein sequence ID" value="SDS92512.1"/>
    <property type="molecule type" value="Genomic_DNA"/>
</dbReference>
<dbReference type="GO" id="GO:0003824">
    <property type="term" value="F:catalytic activity"/>
    <property type="evidence" value="ECO:0007669"/>
    <property type="project" value="InterPro"/>
</dbReference>
<dbReference type="GO" id="GO:0005829">
    <property type="term" value="C:cytosol"/>
    <property type="evidence" value="ECO:0007669"/>
    <property type="project" value="TreeGrafter"/>
</dbReference>
<dbReference type="GO" id="GO:0046872">
    <property type="term" value="F:metal ion binding"/>
    <property type="evidence" value="ECO:0007669"/>
    <property type="project" value="UniProtKB-KW"/>
</dbReference>
<dbReference type="InterPro" id="IPR051198">
    <property type="entry name" value="BchE-like"/>
</dbReference>
<dbReference type="Pfam" id="PF04055">
    <property type="entry name" value="Radical_SAM"/>
    <property type="match status" value="1"/>
</dbReference>
<dbReference type="SMART" id="SM00729">
    <property type="entry name" value="Elp3"/>
    <property type="match status" value="1"/>
</dbReference>
<dbReference type="SFLD" id="SFLDG01082">
    <property type="entry name" value="B12-binding_domain_containing"/>
    <property type="match status" value="1"/>
</dbReference>
<evidence type="ECO:0000256" key="2">
    <source>
        <dbReference type="ARBA" id="ARBA00022691"/>
    </source>
</evidence>
<keyword evidence="4" id="KW-0408">Iron</keyword>
<dbReference type="InterPro" id="IPR034466">
    <property type="entry name" value="Methyltransferase_Class_B"/>
</dbReference>
<accession>A0A1H1W6A9</accession>
<dbReference type="InterPro" id="IPR023404">
    <property type="entry name" value="rSAM_horseshoe"/>
</dbReference>
<comment type="cofactor">
    <cofactor evidence="1">
        <name>[4Fe-4S] cluster</name>
        <dbReference type="ChEBI" id="CHEBI:49883"/>
    </cofactor>
</comment>